<dbReference type="InterPro" id="IPR013154">
    <property type="entry name" value="ADH-like_N"/>
</dbReference>
<dbReference type="Proteomes" id="UP000191612">
    <property type="component" value="Unassembled WGS sequence"/>
</dbReference>
<evidence type="ECO:0000259" key="6">
    <source>
        <dbReference type="SMART" id="SM00829"/>
    </source>
</evidence>
<evidence type="ECO:0000313" key="8">
    <source>
        <dbReference type="Proteomes" id="UP000191612"/>
    </source>
</evidence>
<dbReference type="GO" id="GO:0008270">
    <property type="term" value="F:zinc ion binding"/>
    <property type="evidence" value="ECO:0007669"/>
    <property type="project" value="InterPro"/>
</dbReference>
<evidence type="ECO:0000256" key="2">
    <source>
        <dbReference type="ARBA" id="ARBA00022723"/>
    </source>
</evidence>
<organism evidence="7 8">
    <name type="scientific">Penicillium solitum</name>
    <dbReference type="NCBI Taxonomy" id="60172"/>
    <lineage>
        <taxon>Eukaryota</taxon>
        <taxon>Fungi</taxon>
        <taxon>Dikarya</taxon>
        <taxon>Ascomycota</taxon>
        <taxon>Pezizomycotina</taxon>
        <taxon>Eurotiomycetes</taxon>
        <taxon>Eurotiomycetidae</taxon>
        <taxon>Eurotiales</taxon>
        <taxon>Aspergillaceae</taxon>
        <taxon>Penicillium</taxon>
    </lineage>
</organism>
<dbReference type="PROSITE" id="PS00059">
    <property type="entry name" value="ADH_ZINC"/>
    <property type="match status" value="1"/>
</dbReference>
<dbReference type="SUPFAM" id="SSF50129">
    <property type="entry name" value="GroES-like"/>
    <property type="match status" value="1"/>
</dbReference>
<reference evidence="8" key="1">
    <citation type="journal article" date="2017" name="Nat. Microbiol.">
        <title>Global analysis of biosynthetic gene clusters reveals vast potential of secondary metabolite production in Penicillium species.</title>
        <authorList>
            <person name="Nielsen J.C."/>
            <person name="Grijseels S."/>
            <person name="Prigent S."/>
            <person name="Ji B."/>
            <person name="Dainat J."/>
            <person name="Nielsen K.F."/>
            <person name="Frisvad J.C."/>
            <person name="Workman M."/>
            <person name="Nielsen J."/>
        </authorList>
    </citation>
    <scope>NUCLEOTIDE SEQUENCE [LARGE SCALE GENOMIC DNA]</scope>
    <source>
        <strain evidence="8">IBT 29525</strain>
    </source>
</reference>
<dbReference type="Pfam" id="PF00107">
    <property type="entry name" value="ADH_zinc_N"/>
    <property type="match status" value="1"/>
</dbReference>
<dbReference type="SUPFAM" id="SSF51735">
    <property type="entry name" value="NAD(P)-binding Rossmann-fold domains"/>
    <property type="match status" value="1"/>
</dbReference>
<proteinExistence type="inferred from homology"/>
<dbReference type="Pfam" id="PF08240">
    <property type="entry name" value="ADH_N"/>
    <property type="match status" value="1"/>
</dbReference>
<dbReference type="AlphaFoldDB" id="A0A1V6R0Y0"/>
<feature type="domain" description="Enoyl reductase (ER)" evidence="6">
    <location>
        <begin position="11"/>
        <end position="349"/>
    </location>
</feature>
<evidence type="ECO:0000256" key="3">
    <source>
        <dbReference type="ARBA" id="ARBA00022833"/>
    </source>
</evidence>
<dbReference type="EMBL" id="MDYO01000022">
    <property type="protein sequence ID" value="OQD95103.1"/>
    <property type="molecule type" value="Genomic_DNA"/>
</dbReference>
<dbReference type="Gene3D" id="3.90.180.10">
    <property type="entry name" value="Medium-chain alcohol dehydrogenases, catalytic domain"/>
    <property type="match status" value="1"/>
</dbReference>
<dbReference type="InterPro" id="IPR036291">
    <property type="entry name" value="NAD(P)-bd_dom_sf"/>
</dbReference>
<name>A0A1V6R0Y0_9EURO</name>
<evidence type="ECO:0000256" key="5">
    <source>
        <dbReference type="RuleBase" id="RU361277"/>
    </source>
</evidence>
<evidence type="ECO:0000256" key="1">
    <source>
        <dbReference type="ARBA" id="ARBA00001947"/>
    </source>
</evidence>
<comment type="cofactor">
    <cofactor evidence="1 5">
        <name>Zn(2+)</name>
        <dbReference type="ChEBI" id="CHEBI:29105"/>
    </cofactor>
</comment>
<dbReference type="InterPro" id="IPR011032">
    <property type="entry name" value="GroES-like_sf"/>
</dbReference>
<evidence type="ECO:0000313" key="7">
    <source>
        <dbReference type="EMBL" id="OQD95103.1"/>
    </source>
</evidence>
<sequence>MATMRAVVFKGVGQIVVEDRPVPQIIDPTDVILKVKVAGVCGSDLHWFRGHQKIPADFIPGHEFVGTVHAVGAQVKDFKTGDEVVTPFTTQCGECFYCQRRQTSRCNKSLLFGNRSHGIGIDGGQSEYVRVPYADTTLVHSPKEVRPELLVLMSDIFPTGYFCAARFLKNMPKEDAKESVVAVVGCGPVGICAIASALTWCPNVYAIDMVPDRLAEAEKMGAKPLLLDENPEAVIRDATDGRGADVVLEVVGTHEAMQLGLSMIRPFGFVSSVGVYLGDYTFSGPMLHAKNATMAWGRCPVRGIFEEALECLGRVQDKVAFLCDVHMGMEKAAEAYDIFNRRKAHKIILKIC</sequence>
<dbReference type="PANTHER" id="PTHR42813">
    <property type="entry name" value="ZINC-TYPE ALCOHOL DEHYDROGENASE-LIKE"/>
    <property type="match status" value="1"/>
</dbReference>
<dbReference type="InterPro" id="IPR020843">
    <property type="entry name" value="ER"/>
</dbReference>
<dbReference type="GO" id="GO:0016491">
    <property type="term" value="F:oxidoreductase activity"/>
    <property type="evidence" value="ECO:0007669"/>
    <property type="project" value="UniProtKB-KW"/>
</dbReference>
<comment type="similarity">
    <text evidence="5">Belongs to the zinc-containing alcohol dehydrogenase family.</text>
</comment>
<evidence type="ECO:0000256" key="4">
    <source>
        <dbReference type="ARBA" id="ARBA00023002"/>
    </source>
</evidence>
<keyword evidence="4" id="KW-0560">Oxidoreductase</keyword>
<dbReference type="CDD" id="cd08284">
    <property type="entry name" value="FDH_like_2"/>
    <property type="match status" value="1"/>
</dbReference>
<dbReference type="STRING" id="60172.A0A1V6R0Y0"/>
<dbReference type="InterPro" id="IPR002328">
    <property type="entry name" value="ADH_Zn_CS"/>
</dbReference>
<dbReference type="Gene3D" id="3.40.50.720">
    <property type="entry name" value="NAD(P)-binding Rossmann-like Domain"/>
    <property type="match status" value="1"/>
</dbReference>
<comment type="caution">
    <text evidence="7">The sequence shown here is derived from an EMBL/GenBank/DDBJ whole genome shotgun (WGS) entry which is preliminary data.</text>
</comment>
<keyword evidence="8" id="KW-1185">Reference proteome</keyword>
<protein>
    <recommendedName>
        <fullName evidence="6">Enoyl reductase (ER) domain-containing protein</fullName>
    </recommendedName>
</protein>
<accession>A0A1V6R0Y0</accession>
<keyword evidence="3 5" id="KW-0862">Zinc</keyword>
<keyword evidence="2 5" id="KW-0479">Metal-binding</keyword>
<dbReference type="PANTHER" id="PTHR42813:SF2">
    <property type="entry name" value="DEHYDROGENASE, ZINC-CONTAINING, PUTATIVE (AFU_ORTHOLOGUE AFUA_2G02810)-RELATED"/>
    <property type="match status" value="1"/>
</dbReference>
<dbReference type="SMART" id="SM00829">
    <property type="entry name" value="PKS_ER"/>
    <property type="match status" value="1"/>
</dbReference>
<gene>
    <name evidence="7" type="ORF">PENSOL_c022G08478</name>
</gene>
<dbReference type="InterPro" id="IPR013149">
    <property type="entry name" value="ADH-like_C"/>
</dbReference>